<dbReference type="InterPro" id="IPR020846">
    <property type="entry name" value="MFS_dom"/>
</dbReference>
<evidence type="ECO:0000256" key="4">
    <source>
        <dbReference type="ARBA" id="ARBA00022692"/>
    </source>
</evidence>
<evidence type="ECO:0000259" key="8">
    <source>
        <dbReference type="PROSITE" id="PS50850"/>
    </source>
</evidence>
<name>A0A3M2JMC8_9CELL</name>
<dbReference type="AlphaFoldDB" id="A0A3M2JMC8"/>
<feature type="transmembrane region" description="Helical" evidence="7">
    <location>
        <begin position="146"/>
        <end position="168"/>
    </location>
</feature>
<gene>
    <name evidence="9" type="ORF">EBM89_00830</name>
</gene>
<dbReference type="SUPFAM" id="SSF103473">
    <property type="entry name" value="MFS general substrate transporter"/>
    <property type="match status" value="1"/>
</dbReference>
<organism evidence="9 10">
    <name type="scientific">Cellulomonas triticagri</name>
    <dbReference type="NCBI Taxonomy" id="2483352"/>
    <lineage>
        <taxon>Bacteria</taxon>
        <taxon>Bacillati</taxon>
        <taxon>Actinomycetota</taxon>
        <taxon>Actinomycetes</taxon>
        <taxon>Micrococcales</taxon>
        <taxon>Cellulomonadaceae</taxon>
        <taxon>Cellulomonas</taxon>
    </lineage>
</organism>
<dbReference type="PANTHER" id="PTHR23513:SF11">
    <property type="entry name" value="STAPHYLOFERRIN A TRANSPORTER"/>
    <property type="match status" value="1"/>
</dbReference>
<evidence type="ECO:0000313" key="9">
    <source>
        <dbReference type="EMBL" id="RMI14334.1"/>
    </source>
</evidence>
<feature type="transmembrane region" description="Helical" evidence="7">
    <location>
        <begin position="353"/>
        <end position="376"/>
    </location>
</feature>
<dbReference type="Pfam" id="PF05977">
    <property type="entry name" value="MFS_3"/>
    <property type="match status" value="1"/>
</dbReference>
<evidence type="ECO:0000256" key="6">
    <source>
        <dbReference type="ARBA" id="ARBA00023136"/>
    </source>
</evidence>
<keyword evidence="4 7" id="KW-0812">Transmembrane</keyword>
<reference evidence="9 10" key="1">
    <citation type="submission" date="2018-10" db="EMBL/GenBank/DDBJ databases">
        <title>Isolation, diversity and antifungal activity of actinobacteria from wheat.</title>
        <authorList>
            <person name="Han C."/>
        </authorList>
    </citation>
    <scope>NUCLEOTIDE SEQUENCE [LARGE SCALE GENOMIC DNA]</scope>
    <source>
        <strain evidence="9 10">NEAU-YY56</strain>
    </source>
</reference>
<keyword evidence="10" id="KW-1185">Reference proteome</keyword>
<comment type="caution">
    <text evidence="9">The sequence shown here is derived from an EMBL/GenBank/DDBJ whole genome shotgun (WGS) entry which is preliminary data.</text>
</comment>
<dbReference type="CDD" id="cd06173">
    <property type="entry name" value="MFS_MefA_like"/>
    <property type="match status" value="1"/>
</dbReference>
<accession>A0A3M2JMC8</accession>
<keyword evidence="2" id="KW-0813">Transport</keyword>
<feature type="transmembrane region" description="Helical" evidence="7">
    <location>
        <begin position="32"/>
        <end position="53"/>
    </location>
</feature>
<dbReference type="PROSITE" id="PS50850">
    <property type="entry name" value="MFS"/>
    <property type="match status" value="1"/>
</dbReference>
<dbReference type="InterPro" id="IPR036259">
    <property type="entry name" value="MFS_trans_sf"/>
</dbReference>
<feature type="transmembrane region" description="Helical" evidence="7">
    <location>
        <begin position="330"/>
        <end position="347"/>
    </location>
</feature>
<evidence type="ECO:0000256" key="5">
    <source>
        <dbReference type="ARBA" id="ARBA00022989"/>
    </source>
</evidence>
<keyword evidence="6 7" id="KW-0472">Membrane</keyword>
<feature type="transmembrane region" description="Helical" evidence="7">
    <location>
        <begin position="65"/>
        <end position="98"/>
    </location>
</feature>
<evidence type="ECO:0000256" key="2">
    <source>
        <dbReference type="ARBA" id="ARBA00022448"/>
    </source>
</evidence>
<protein>
    <submittedName>
        <fullName evidence="9">MFS transporter</fullName>
    </submittedName>
</protein>
<dbReference type="GO" id="GO:0022857">
    <property type="term" value="F:transmembrane transporter activity"/>
    <property type="evidence" value="ECO:0007669"/>
    <property type="project" value="InterPro"/>
</dbReference>
<feature type="transmembrane region" description="Helical" evidence="7">
    <location>
        <begin position="269"/>
        <end position="287"/>
    </location>
</feature>
<feature type="transmembrane region" description="Helical" evidence="7">
    <location>
        <begin position="203"/>
        <end position="227"/>
    </location>
</feature>
<dbReference type="Proteomes" id="UP000269289">
    <property type="component" value="Unassembled WGS sequence"/>
</dbReference>
<evidence type="ECO:0000256" key="7">
    <source>
        <dbReference type="SAM" id="Phobius"/>
    </source>
</evidence>
<feature type="transmembrane region" description="Helical" evidence="7">
    <location>
        <begin position="7"/>
        <end position="26"/>
    </location>
</feature>
<comment type="subcellular location">
    <subcellularLocation>
        <location evidence="1">Cell membrane</location>
        <topology evidence="1">Multi-pass membrane protein</topology>
    </subcellularLocation>
</comment>
<dbReference type="Gene3D" id="1.20.1250.20">
    <property type="entry name" value="MFS general substrate transporter like domains"/>
    <property type="match status" value="1"/>
</dbReference>
<dbReference type="GO" id="GO:0005886">
    <property type="term" value="C:plasma membrane"/>
    <property type="evidence" value="ECO:0007669"/>
    <property type="project" value="UniProtKB-SubCell"/>
</dbReference>
<keyword evidence="3" id="KW-1003">Cell membrane</keyword>
<evidence type="ECO:0000256" key="3">
    <source>
        <dbReference type="ARBA" id="ARBA00022475"/>
    </source>
</evidence>
<dbReference type="InterPro" id="IPR010290">
    <property type="entry name" value="TM_effector"/>
</dbReference>
<evidence type="ECO:0000256" key="1">
    <source>
        <dbReference type="ARBA" id="ARBA00004651"/>
    </source>
</evidence>
<feature type="transmembrane region" description="Helical" evidence="7">
    <location>
        <begin position="239"/>
        <end position="257"/>
    </location>
</feature>
<evidence type="ECO:0000313" key="10">
    <source>
        <dbReference type="Proteomes" id="UP000269289"/>
    </source>
</evidence>
<dbReference type="PANTHER" id="PTHR23513">
    <property type="entry name" value="INTEGRAL MEMBRANE EFFLUX PROTEIN-RELATED"/>
    <property type="match status" value="1"/>
</dbReference>
<dbReference type="EMBL" id="RFFI01000002">
    <property type="protein sequence ID" value="RMI14334.1"/>
    <property type="molecule type" value="Genomic_DNA"/>
</dbReference>
<feature type="transmembrane region" description="Helical" evidence="7">
    <location>
        <begin position="293"/>
        <end position="318"/>
    </location>
</feature>
<feature type="domain" description="Major facilitator superfamily (MFS) profile" evidence="8">
    <location>
        <begin position="1"/>
        <end position="381"/>
    </location>
</feature>
<proteinExistence type="predicted"/>
<keyword evidence="5 7" id="KW-1133">Transmembrane helix</keyword>
<sequence length="393" mass="39229">MVGDTAAAFGTGLGYFATPLVAVLVTGSATEAGIVAAAAAVGGVVGLLPGGVLADRFDRRALRAWSALLGVSLSGTIGVLLVLGVLTGSWLAVLGFALQLRGSLLGPASDAILRSVVGKERMSRAVVANQARDSAVSLVSGPVGGLLYAIAPAVPFVGQALTSVALWVSNRRLAPDRPSRDGATAGAAADFVAGLRFVGGSTLLRSGVVAFALLNLATNGVVMTLVLDLQLGGASPQQISVVTLAVGAGALVGALGANPVIARVPSGRILTWGLVLIAVSMIGVSAAPSFPVAIAVFAVALLAGPAVNATVGGLMMYVIPEHMLGRVMSVLFFCTGLLTPLAPAIAGRGLDVLGYRGTLAAFVGVATVAAAVAVLSRPLRRLPSARHWDDVAL</sequence>